<evidence type="ECO:0000256" key="8">
    <source>
        <dbReference type="ARBA" id="ARBA00023288"/>
    </source>
</evidence>
<keyword evidence="2" id="KW-0336">GPI-anchor</keyword>
<dbReference type="EMBL" id="OW152827">
    <property type="protein sequence ID" value="CAH2043496.1"/>
    <property type="molecule type" value="Genomic_DNA"/>
</dbReference>
<dbReference type="PANTHER" id="PTHR33562">
    <property type="entry name" value="ATILLA, ISOFORM B-RELATED-RELATED"/>
    <property type="match status" value="1"/>
</dbReference>
<evidence type="ECO:0000256" key="7">
    <source>
        <dbReference type="ARBA" id="ARBA00023180"/>
    </source>
</evidence>
<sequence length="138" mass="15850">MCRKIRQKVNGEWRYFRDCAYLAIEMSKWAILLLFIISYVSNGLGIKCWSCRSSDDPKCGDPFDNSTLPFANCNQQGLEKLPETKNSVCRKIRQKVNGDWNYIRDCAYIDVDIQVVMGGIAILFSLQTTGSFSFFKVH</sequence>
<dbReference type="InterPro" id="IPR031424">
    <property type="entry name" value="QVR-like"/>
</dbReference>
<keyword evidence="11" id="KW-1185">Reference proteome</keyword>
<evidence type="ECO:0000313" key="10">
    <source>
        <dbReference type="EMBL" id="CAH2043496.1"/>
    </source>
</evidence>
<accession>A0ABN8I1B3</accession>
<evidence type="ECO:0000313" key="11">
    <source>
        <dbReference type="Proteomes" id="UP000837857"/>
    </source>
</evidence>
<keyword evidence="6 9" id="KW-0472">Membrane</keyword>
<proteinExistence type="predicted"/>
<feature type="transmembrane region" description="Helical" evidence="9">
    <location>
        <begin position="20"/>
        <end position="40"/>
    </location>
</feature>
<comment type="subcellular location">
    <subcellularLocation>
        <location evidence="1">Membrane</location>
        <topology evidence="1">Lipid-anchor</topology>
        <topology evidence="1">GPI-anchor</topology>
    </subcellularLocation>
</comment>
<name>A0ABN8I1B3_9NEOP</name>
<dbReference type="PANTHER" id="PTHR33562:SF2">
    <property type="entry name" value="PROTEIN QUIVER"/>
    <property type="match status" value="1"/>
</dbReference>
<dbReference type="Proteomes" id="UP000837857">
    <property type="component" value="Chromosome 15"/>
</dbReference>
<gene>
    <name evidence="10" type="ORF">IPOD504_LOCUS4320</name>
</gene>
<keyword evidence="3 9" id="KW-0812">Transmembrane</keyword>
<evidence type="ECO:0000256" key="9">
    <source>
        <dbReference type="SAM" id="Phobius"/>
    </source>
</evidence>
<evidence type="ECO:0008006" key="12">
    <source>
        <dbReference type="Google" id="ProtNLM"/>
    </source>
</evidence>
<protein>
    <recommendedName>
        <fullName evidence="12">Protein quiver</fullName>
    </recommendedName>
</protein>
<dbReference type="Pfam" id="PF17064">
    <property type="entry name" value="QVR"/>
    <property type="match status" value="1"/>
</dbReference>
<feature type="non-terminal residue" evidence="10">
    <location>
        <position position="1"/>
    </location>
</feature>
<evidence type="ECO:0000256" key="5">
    <source>
        <dbReference type="ARBA" id="ARBA00022989"/>
    </source>
</evidence>
<keyword evidence="5 9" id="KW-1133">Transmembrane helix</keyword>
<keyword evidence="8" id="KW-0449">Lipoprotein</keyword>
<evidence type="ECO:0000256" key="1">
    <source>
        <dbReference type="ARBA" id="ARBA00004589"/>
    </source>
</evidence>
<evidence type="ECO:0000256" key="2">
    <source>
        <dbReference type="ARBA" id="ARBA00022622"/>
    </source>
</evidence>
<dbReference type="InterPro" id="IPR050975">
    <property type="entry name" value="Sleep_regulator"/>
</dbReference>
<evidence type="ECO:0000256" key="3">
    <source>
        <dbReference type="ARBA" id="ARBA00022692"/>
    </source>
</evidence>
<keyword evidence="4" id="KW-0732">Signal</keyword>
<evidence type="ECO:0000256" key="4">
    <source>
        <dbReference type="ARBA" id="ARBA00022729"/>
    </source>
</evidence>
<organism evidence="10 11">
    <name type="scientific">Iphiclides podalirius</name>
    <name type="common">scarce swallowtail</name>
    <dbReference type="NCBI Taxonomy" id="110791"/>
    <lineage>
        <taxon>Eukaryota</taxon>
        <taxon>Metazoa</taxon>
        <taxon>Ecdysozoa</taxon>
        <taxon>Arthropoda</taxon>
        <taxon>Hexapoda</taxon>
        <taxon>Insecta</taxon>
        <taxon>Pterygota</taxon>
        <taxon>Neoptera</taxon>
        <taxon>Endopterygota</taxon>
        <taxon>Lepidoptera</taxon>
        <taxon>Glossata</taxon>
        <taxon>Ditrysia</taxon>
        <taxon>Papilionoidea</taxon>
        <taxon>Papilionidae</taxon>
        <taxon>Papilioninae</taxon>
        <taxon>Iphiclides</taxon>
    </lineage>
</organism>
<keyword evidence="7" id="KW-0325">Glycoprotein</keyword>
<evidence type="ECO:0000256" key="6">
    <source>
        <dbReference type="ARBA" id="ARBA00023136"/>
    </source>
</evidence>
<reference evidence="10" key="1">
    <citation type="submission" date="2022-03" db="EMBL/GenBank/DDBJ databases">
        <authorList>
            <person name="Martin H S."/>
        </authorList>
    </citation>
    <scope>NUCLEOTIDE SEQUENCE</scope>
</reference>